<evidence type="ECO:0000313" key="10">
    <source>
        <dbReference type="EMBL" id="KAK3792124.1"/>
    </source>
</evidence>
<evidence type="ECO:0000313" key="11">
    <source>
        <dbReference type="Proteomes" id="UP001283361"/>
    </source>
</evidence>
<comment type="caution">
    <text evidence="10">The sequence shown here is derived from an EMBL/GenBank/DDBJ whole genome shotgun (WGS) entry which is preliminary data.</text>
</comment>
<dbReference type="Gene3D" id="3.40.190.80">
    <property type="match status" value="1"/>
</dbReference>
<dbReference type="GO" id="GO:0007165">
    <property type="term" value="P:signal transduction"/>
    <property type="evidence" value="ECO:0007669"/>
    <property type="project" value="TreeGrafter"/>
</dbReference>
<comment type="similarity">
    <text evidence="4 9">Belongs to the inositol monophosphatase superfamily.</text>
</comment>
<comment type="catalytic activity">
    <reaction evidence="1 9">
        <text>a myo-inositol phosphate + H2O = myo-inositol + phosphate</text>
        <dbReference type="Rhea" id="RHEA:24056"/>
        <dbReference type="ChEBI" id="CHEBI:15377"/>
        <dbReference type="ChEBI" id="CHEBI:17268"/>
        <dbReference type="ChEBI" id="CHEBI:43474"/>
        <dbReference type="ChEBI" id="CHEBI:84139"/>
        <dbReference type="EC" id="3.1.3.25"/>
    </reaction>
</comment>
<dbReference type="Gene3D" id="3.30.540.10">
    <property type="entry name" value="Fructose-1,6-Bisphosphatase, subunit A, domain 1"/>
    <property type="match status" value="1"/>
</dbReference>
<evidence type="ECO:0000256" key="7">
    <source>
        <dbReference type="ARBA" id="ARBA00022842"/>
    </source>
</evidence>
<feature type="binding site" evidence="8">
    <location>
        <position position="221"/>
    </location>
    <ligand>
        <name>Mg(2+)</name>
        <dbReference type="ChEBI" id="CHEBI:18420"/>
        <label>1</label>
        <note>catalytic</note>
    </ligand>
</feature>
<feature type="binding site" evidence="8">
    <location>
        <position position="95"/>
    </location>
    <ligand>
        <name>Mg(2+)</name>
        <dbReference type="ChEBI" id="CHEBI:18420"/>
        <label>1</label>
        <note>catalytic</note>
    </ligand>
</feature>
<evidence type="ECO:0000256" key="9">
    <source>
        <dbReference type="RuleBase" id="RU364068"/>
    </source>
</evidence>
<proteinExistence type="inferred from homology"/>
<dbReference type="FunFam" id="3.30.540.10:FF:000004">
    <property type="entry name" value="Inositol-1-monophosphatase"/>
    <property type="match status" value="1"/>
</dbReference>
<dbReference type="GO" id="GO:0006020">
    <property type="term" value="P:inositol metabolic process"/>
    <property type="evidence" value="ECO:0007669"/>
    <property type="project" value="TreeGrafter"/>
</dbReference>
<dbReference type="InterPro" id="IPR020552">
    <property type="entry name" value="Inositol_monoPase_Li-sen"/>
</dbReference>
<name>A0AAE1AQR8_9GAST</name>
<dbReference type="PRINTS" id="PR00378">
    <property type="entry name" value="LIIMPHPHTASE"/>
</dbReference>
<dbReference type="GO" id="GO:0046854">
    <property type="term" value="P:phosphatidylinositol phosphate biosynthetic process"/>
    <property type="evidence" value="ECO:0007669"/>
    <property type="project" value="InterPro"/>
</dbReference>
<accession>A0AAE1AQR8</accession>
<comment type="pathway">
    <text evidence="3 9">Polyol metabolism; myo-inositol biosynthesis; myo-inositol from D-glucose 6-phosphate: step 2/2.</text>
</comment>
<organism evidence="10 11">
    <name type="scientific">Elysia crispata</name>
    <name type="common">lettuce slug</name>
    <dbReference type="NCBI Taxonomy" id="231223"/>
    <lineage>
        <taxon>Eukaryota</taxon>
        <taxon>Metazoa</taxon>
        <taxon>Spiralia</taxon>
        <taxon>Lophotrochozoa</taxon>
        <taxon>Mollusca</taxon>
        <taxon>Gastropoda</taxon>
        <taxon>Heterobranchia</taxon>
        <taxon>Euthyneura</taxon>
        <taxon>Panpulmonata</taxon>
        <taxon>Sacoglossa</taxon>
        <taxon>Placobranchoidea</taxon>
        <taxon>Plakobranchidae</taxon>
        <taxon>Elysia</taxon>
    </lineage>
</organism>
<evidence type="ECO:0000256" key="4">
    <source>
        <dbReference type="ARBA" id="ARBA00009759"/>
    </source>
</evidence>
<evidence type="ECO:0000256" key="8">
    <source>
        <dbReference type="PIRSR" id="PIRSR600760-2"/>
    </source>
</evidence>
<dbReference type="GO" id="GO:0046872">
    <property type="term" value="F:metal ion binding"/>
    <property type="evidence" value="ECO:0007669"/>
    <property type="project" value="UniProtKB-KW"/>
</dbReference>
<evidence type="ECO:0000256" key="2">
    <source>
        <dbReference type="ARBA" id="ARBA00001946"/>
    </source>
</evidence>
<keyword evidence="6 9" id="KW-0378">Hydrolase</keyword>
<dbReference type="InterPro" id="IPR000760">
    <property type="entry name" value="Inositol_monophosphatase-like"/>
</dbReference>
<dbReference type="CDD" id="cd01639">
    <property type="entry name" value="IMPase"/>
    <property type="match status" value="1"/>
</dbReference>
<feature type="binding site" evidence="8">
    <location>
        <position position="94"/>
    </location>
    <ligand>
        <name>Mg(2+)</name>
        <dbReference type="ChEBI" id="CHEBI:18420"/>
        <label>1</label>
        <note>catalytic</note>
    </ligand>
</feature>
<reference evidence="10" key="1">
    <citation type="journal article" date="2023" name="G3 (Bethesda)">
        <title>A reference genome for the long-term kleptoplast-retaining sea slug Elysia crispata morphotype clarki.</title>
        <authorList>
            <person name="Eastman K.E."/>
            <person name="Pendleton A.L."/>
            <person name="Shaikh M.A."/>
            <person name="Suttiyut T."/>
            <person name="Ogas R."/>
            <person name="Tomko P."/>
            <person name="Gavelis G."/>
            <person name="Widhalm J.R."/>
            <person name="Wisecaver J.H."/>
        </authorList>
    </citation>
    <scope>NUCLEOTIDE SEQUENCE</scope>
    <source>
        <strain evidence="10">ECLA1</strain>
    </source>
</reference>
<keyword evidence="5 8" id="KW-0479">Metal-binding</keyword>
<dbReference type="EMBL" id="JAWDGP010001389">
    <property type="protein sequence ID" value="KAK3792124.1"/>
    <property type="molecule type" value="Genomic_DNA"/>
</dbReference>
<feature type="binding site" evidence="8">
    <location>
        <position position="92"/>
    </location>
    <ligand>
        <name>Mg(2+)</name>
        <dbReference type="ChEBI" id="CHEBI:18420"/>
        <label>1</label>
        <note>catalytic</note>
    </ligand>
</feature>
<dbReference type="SUPFAM" id="SSF56655">
    <property type="entry name" value="Carbohydrate phosphatase"/>
    <property type="match status" value="1"/>
</dbReference>
<dbReference type="GO" id="GO:0008934">
    <property type="term" value="F:inositol monophosphate 1-phosphatase activity"/>
    <property type="evidence" value="ECO:0007669"/>
    <property type="project" value="InterPro"/>
</dbReference>
<evidence type="ECO:0000256" key="5">
    <source>
        <dbReference type="ARBA" id="ARBA00022723"/>
    </source>
</evidence>
<dbReference type="PRINTS" id="PR00377">
    <property type="entry name" value="IMPHPHTASES"/>
</dbReference>
<sequence>MSELDLEEMYAVAISVAREAGQIIRDAFDKEKEVDTKQSAADLVTESDQAVEKMVNSRILGKFPNHRFIGEETTAVSGEKHQLTDEPTWIIDPIDGTTNFVNSIQEVSFSLGIMVNKKAVIGVVYAPIKDEMFTARLGKGAYLNGKKLKASKITDLKQAVIITEGGSSRDIKVVEDKVKNIHTLITHTRGIRSYGSAAINLCHVAAGRGQGYIEYGIHIWDFIAGALIASEAGAVVLDPTGCDLDPLRRRILCACSAEVAKGLSQILTHLDMGSD</sequence>
<dbReference type="Proteomes" id="UP001283361">
    <property type="component" value="Unassembled WGS sequence"/>
</dbReference>
<dbReference type="InterPro" id="IPR033942">
    <property type="entry name" value="IMPase"/>
</dbReference>
<evidence type="ECO:0000256" key="1">
    <source>
        <dbReference type="ARBA" id="ARBA00001033"/>
    </source>
</evidence>
<protein>
    <recommendedName>
        <fullName evidence="9">Inositol-1-monophosphatase</fullName>
        <ecNumber evidence="9">3.1.3.25</ecNumber>
    </recommendedName>
</protein>
<keyword evidence="7 8" id="KW-0460">Magnesium</keyword>
<dbReference type="FunFam" id="3.40.190.80:FF:000002">
    <property type="entry name" value="Inositol-1-monophosphatase"/>
    <property type="match status" value="1"/>
</dbReference>
<evidence type="ECO:0000256" key="6">
    <source>
        <dbReference type="ARBA" id="ARBA00022801"/>
    </source>
</evidence>
<dbReference type="PANTHER" id="PTHR20854">
    <property type="entry name" value="INOSITOL MONOPHOSPHATASE"/>
    <property type="match status" value="1"/>
</dbReference>
<dbReference type="AlphaFoldDB" id="A0AAE1AQR8"/>
<dbReference type="EC" id="3.1.3.25" evidence="9"/>
<gene>
    <name evidence="10" type="ORF">RRG08_055387</name>
</gene>
<evidence type="ECO:0000256" key="3">
    <source>
        <dbReference type="ARBA" id="ARBA00005152"/>
    </source>
</evidence>
<dbReference type="PANTHER" id="PTHR20854:SF4">
    <property type="entry name" value="INOSITOL-1-MONOPHOSPHATASE-RELATED"/>
    <property type="match status" value="1"/>
</dbReference>
<keyword evidence="11" id="KW-1185">Reference proteome</keyword>
<dbReference type="Pfam" id="PF00459">
    <property type="entry name" value="Inositol_P"/>
    <property type="match status" value="1"/>
</dbReference>
<dbReference type="InterPro" id="IPR020583">
    <property type="entry name" value="Inositol_monoP_metal-BS"/>
</dbReference>
<dbReference type="PROSITE" id="PS00629">
    <property type="entry name" value="IMP_1"/>
    <property type="match status" value="1"/>
</dbReference>
<feature type="binding site" evidence="8">
    <location>
        <position position="71"/>
    </location>
    <ligand>
        <name>Mg(2+)</name>
        <dbReference type="ChEBI" id="CHEBI:18420"/>
        <label>1</label>
        <note>catalytic</note>
    </ligand>
</feature>
<comment type="cofactor">
    <cofactor evidence="2 8 9">
        <name>Mg(2+)</name>
        <dbReference type="ChEBI" id="CHEBI:18420"/>
    </cofactor>
</comment>